<evidence type="ECO:0000313" key="1">
    <source>
        <dbReference type="EMBL" id="KAI3691463.1"/>
    </source>
</evidence>
<reference evidence="2" key="1">
    <citation type="journal article" date="2022" name="Mol. Ecol. Resour.">
        <title>The genomes of chicory, endive, great burdock and yacon provide insights into Asteraceae palaeo-polyploidization history and plant inulin production.</title>
        <authorList>
            <person name="Fan W."/>
            <person name="Wang S."/>
            <person name="Wang H."/>
            <person name="Wang A."/>
            <person name="Jiang F."/>
            <person name="Liu H."/>
            <person name="Zhao H."/>
            <person name="Xu D."/>
            <person name="Zhang Y."/>
        </authorList>
    </citation>
    <scope>NUCLEOTIDE SEQUENCE [LARGE SCALE GENOMIC DNA]</scope>
    <source>
        <strain evidence="2">cv. Punajuju</strain>
    </source>
</reference>
<proteinExistence type="predicted"/>
<comment type="caution">
    <text evidence="1">The sequence shown here is derived from an EMBL/GenBank/DDBJ whole genome shotgun (WGS) entry which is preliminary data.</text>
</comment>
<protein>
    <submittedName>
        <fullName evidence="1">Uncharacterized protein</fullName>
    </submittedName>
</protein>
<gene>
    <name evidence="1" type="ORF">L2E82_49822</name>
</gene>
<organism evidence="1 2">
    <name type="scientific">Cichorium intybus</name>
    <name type="common">Chicory</name>
    <dbReference type="NCBI Taxonomy" id="13427"/>
    <lineage>
        <taxon>Eukaryota</taxon>
        <taxon>Viridiplantae</taxon>
        <taxon>Streptophyta</taxon>
        <taxon>Embryophyta</taxon>
        <taxon>Tracheophyta</taxon>
        <taxon>Spermatophyta</taxon>
        <taxon>Magnoliopsida</taxon>
        <taxon>eudicotyledons</taxon>
        <taxon>Gunneridae</taxon>
        <taxon>Pentapetalae</taxon>
        <taxon>asterids</taxon>
        <taxon>campanulids</taxon>
        <taxon>Asterales</taxon>
        <taxon>Asteraceae</taxon>
        <taxon>Cichorioideae</taxon>
        <taxon>Cichorieae</taxon>
        <taxon>Cichoriinae</taxon>
        <taxon>Cichorium</taxon>
    </lineage>
</organism>
<accession>A0ACB8Z1K0</accession>
<sequence length="397" mass="44642">MLVLSSAYSTSNLPTSSSTTIELLGRRILEEKHVHEESPNEVQHVKKKSSTIHNTLGTTLLTTKGKKKAELITANSADNQTKPFKLVSSNKNSTKTTTESSFQEKTSSKKTNSTKPTSKTSNLTKPTSVLTHKSIDPSKKPKTATKPSIKTRKSQEWTYQDDEQEDLVADFKDLASRFQDTLLPDIEVLTVTSKVYLEKANIEITNGFKPVVGKKYAPTVASMISFAFILTPFLLVSLIFSQIKAYFSLQKLVIFIQIYLSIYFSILCLTCLVTGLEPLKFFYATSQSTYICIQLLQTLAYVLYLLVLLMYFVLVFSTETGIGTKLLVFGQMFVGFAVGFHYYMTVFHRAVLHQPPKTSWKFHAIYAICNILICLLDRADRRKKAYVVDGSEEGKMT</sequence>
<keyword evidence="2" id="KW-1185">Reference proteome</keyword>
<evidence type="ECO:0000313" key="2">
    <source>
        <dbReference type="Proteomes" id="UP001055811"/>
    </source>
</evidence>
<name>A0ACB8Z1K0_CICIN</name>
<dbReference type="EMBL" id="CM042017">
    <property type="protein sequence ID" value="KAI3691463.1"/>
    <property type="molecule type" value="Genomic_DNA"/>
</dbReference>
<reference evidence="1 2" key="2">
    <citation type="journal article" date="2022" name="Mol. Ecol. Resour.">
        <title>The genomes of chicory, endive, great burdock and yacon provide insights into Asteraceae paleo-polyploidization history and plant inulin production.</title>
        <authorList>
            <person name="Fan W."/>
            <person name="Wang S."/>
            <person name="Wang H."/>
            <person name="Wang A."/>
            <person name="Jiang F."/>
            <person name="Liu H."/>
            <person name="Zhao H."/>
            <person name="Xu D."/>
            <person name="Zhang Y."/>
        </authorList>
    </citation>
    <scope>NUCLEOTIDE SEQUENCE [LARGE SCALE GENOMIC DNA]</scope>
    <source>
        <strain evidence="2">cv. Punajuju</strain>
        <tissue evidence="1">Leaves</tissue>
    </source>
</reference>
<dbReference type="Proteomes" id="UP001055811">
    <property type="component" value="Linkage Group LG09"/>
</dbReference>